<keyword evidence="2" id="KW-1185">Reference proteome</keyword>
<dbReference type="RefSeq" id="WP_349141132.1">
    <property type="nucleotide sequence ID" value="NZ_JBBMFT010000012.1"/>
</dbReference>
<reference evidence="1 2" key="1">
    <citation type="submission" date="2024-03" db="EMBL/GenBank/DDBJ databases">
        <title>Human intestinal bacterial collection.</title>
        <authorList>
            <person name="Pauvert C."/>
            <person name="Hitch T.C.A."/>
            <person name="Clavel T."/>
        </authorList>
    </citation>
    <scope>NUCLEOTIDE SEQUENCE [LARGE SCALE GENOMIC DNA]</scope>
    <source>
        <strain evidence="1 2">CLA-AP-H34</strain>
    </source>
</reference>
<comment type="caution">
    <text evidence="1">The sequence shown here is derived from an EMBL/GenBank/DDBJ whole genome shotgun (WGS) entry which is preliminary data.</text>
</comment>
<evidence type="ECO:0000313" key="2">
    <source>
        <dbReference type="Proteomes" id="UP001440599"/>
    </source>
</evidence>
<dbReference type="Proteomes" id="UP001440599">
    <property type="component" value="Unassembled WGS sequence"/>
</dbReference>
<accession>A0ABV1ERV3</accession>
<dbReference type="EMBL" id="JBBMFT010000012">
    <property type="protein sequence ID" value="MEQ2457334.1"/>
    <property type="molecule type" value="Genomic_DNA"/>
</dbReference>
<protein>
    <submittedName>
        <fullName evidence="1">Uncharacterized protein</fullName>
    </submittedName>
</protein>
<proteinExistence type="predicted"/>
<evidence type="ECO:0000313" key="1">
    <source>
        <dbReference type="EMBL" id="MEQ2457334.1"/>
    </source>
</evidence>
<gene>
    <name evidence="1" type="ORF">WMO45_12475</name>
</gene>
<sequence length="87" mass="10191">MSMCEHGGAWDLLEWLTQETNCPYLSDLKQQTYWPALLRALHRAPRDRWPLREWQDACQYLVGACACAENEEQARACLEEKLSHPRT</sequence>
<name>A0ABV1ERV3_9FIRM</name>
<organism evidence="1 2">
    <name type="scientific">Flavonifractor hominis</name>
    <dbReference type="NCBI Taxonomy" id="3133178"/>
    <lineage>
        <taxon>Bacteria</taxon>
        <taxon>Bacillati</taxon>
        <taxon>Bacillota</taxon>
        <taxon>Clostridia</taxon>
        <taxon>Eubacteriales</taxon>
        <taxon>Oscillospiraceae</taxon>
        <taxon>Flavonifractor</taxon>
    </lineage>
</organism>